<reference evidence="1" key="1">
    <citation type="submission" date="2018-02" db="EMBL/GenBank/DDBJ databases">
        <title>Rhizophora mucronata_Transcriptome.</title>
        <authorList>
            <person name="Meera S.P."/>
            <person name="Sreeshan A."/>
            <person name="Augustine A."/>
        </authorList>
    </citation>
    <scope>NUCLEOTIDE SEQUENCE</scope>
    <source>
        <tissue evidence="1">Leaf</tissue>
    </source>
</reference>
<organism evidence="1">
    <name type="scientific">Rhizophora mucronata</name>
    <name type="common">Asiatic mangrove</name>
    <dbReference type="NCBI Taxonomy" id="61149"/>
    <lineage>
        <taxon>Eukaryota</taxon>
        <taxon>Viridiplantae</taxon>
        <taxon>Streptophyta</taxon>
        <taxon>Embryophyta</taxon>
        <taxon>Tracheophyta</taxon>
        <taxon>Spermatophyta</taxon>
        <taxon>Magnoliopsida</taxon>
        <taxon>eudicotyledons</taxon>
        <taxon>Gunneridae</taxon>
        <taxon>Pentapetalae</taxon>
        <taxon>rosids</taxon>
        <taxon>fabids</taxon>
        <taxon>Malpighiales</taxon>
        <taxon>Rhizophoraceae</taxon>
        <taxon>Rhizophora</taxon>
    </lineage>
</organism>
<dbReference type="EMBL" id="GGEC01084479">
    <property type="protein sequence ID" value="MBX64963.1"/>
    <property type="molecule type" value="Transcribed_RNA"/>
</dbReference>
<name>A0A2P2QDA5_RHIMU</name>
<protein>
    <submittedName>
        <fullName evidence="1">Uncharacterized protein</fullName>
    </submittedName>
</protein>
<sequence>MWGRKSLCRVCEGIYIWLMVAHRRFSFCQMCSY</sequence>
<dbReference type="AlphaFoldDB" id="A0A2P2QDA5"/>
<evidence type="ECO:0000313" key="1">
    <source>
        <dbReference type="EMBL" id="MBX64963.1"/>
    </source>
</evidence>
<proteinExistence type="predicted"/>
<accession>A0A2P2QDA5</accession>